<dbReference type="PANTHER" id="PTHR43303:SF4">
    <property type="entry name" value="NADPH DEHYDROGENASE C23G7.10C-RELATED"/>
    <property type="match status" value="1"/>
</dbReference>
<dbReference type="InterPro" id="IPR001155">
    <property type="entry name" value="OxRdtase_FMN_N"/>
</dbReference>
<dbReference type="Gene3D" id="3.20.20.70">
    <property type="entry name" value="Aldolase class I"/>
    <property type="match status" value="1"/>
</dbReference>
<evidence type="ECO:0000313" key="7">
    <source>
        <dbReference type="EMBL" id="RDZ29745.1"/>
    </source>
</evidence>
<evidence type="ECO:0000259" key="6">
    <source>
        <dbReference type="Pfam" id="PF00724"/>
    </source>
</evidence>
<dbReference type="CDD" id="cd02932">
    <property type="entry name" value="OYE_YqiM_FMN"/>
    <property type="match status" value="1"/>
</dbReference>
<dbReference type="AlphaFoldDB" id="A0A371K766"/>
<name>A0A371K766_9GAMM</name>
<keyword evidence="3" id="KW-0288">FMN</keyword>
<dbReference type="OrthoDB" id="8523426at2"/>
<feature type="domain" description="NADH:flavin oxidoreductase/NADH oxidase N-terminal" evidence="6">
    <location>
        <begin position="39"/>
        <end position="374"/>
    </location>
</feature>
<comment type="cofactor">
    <cofactor evidence="1">
        <name>FMN</name>
        <dbReference type="ChEBI" id="CHEBI:58210"/>
    </cofactor>
</comment>
<dbReference type="EMBL" id="QTSU01000001">
    <property type="protein sequence ID" value="RDZ29745.1"/>
    <property type="molecule type" value="Genomic_DNA"/>
</dbReference>
<dbReference type="GO" id="GO:0050661">
    <property type="term" value="F:NADP binding"/>
    <property type="evidence" value="ECO:0007669"/>
    <property type="project" value="InterPro"/>
</dbReference>
<proteinExistence type="predicted"/>
<keyword evidence="4" id="KW-0521">NADP</keyword>
<reference evidence="7 8" key="1">
    <citation type="submission" date="2018-08" db="EMBL/GenBank/DDBJ databases">
        <title>Lysobacter sp. zong2l5, whole genome shotgun sequence.</title>
        <authorList>
            <person name="Zhang X."/>
            <person name="Feng G."/>
            <person name="Zhu H."/>
        </authorList>
    </citation>
    <scope>NUCLEOTIDE SEQUENCE [LARGE SCALE GENOMIC DNA]</scope>
    <source>
        <strain evidence="8">zong2l5</strain>
    </source>
</reference>
<evidence type="ECO:0000313" key="8">
    <source>
        <dbReference type="Proteomes" id="UP000264492"/>
    </source>
</evidence>
<dbReference type="InterPro" id="IPR044152">
    <property type="entry name" value="YqjM-like"/>
</dbReference>
<protein>
    <submittedName>
        <fullName evidence="7">NADH:flavin oxidoreductase/NADH oxidase</fullName>
    </submittedName>
</protein>
<evidence type="ECO:0000256" key="1">
    <source>
        <dbReference type="ARBA" id="ARBA00001917"/>
    </source>
</evidence>
<evidence type="ECO:0000256" key="2">
    <source>
        <dbReference type="ARBA" id="ARBA00022630"/>
    </source>
</evidence>
<keyword evidence="8" id="KW-1185">Reference proteome</keyword>
<keyword evidence="2" id="KW-0285">Flavoprotein</keyword>
<dbReference type="Proteomes" id="UP000264492">
    <property type="component" value="Unassembled WGS sequence"/>
</dbReference>
<dbReference type="SUPFAM" id="SSF51395">
    <property type="entry name" value="FMN-linked oxidoreductases"/>
    <property type="match status" value="1"/>
</dbReference>
<dbReference type="InterPro" id="IPR013785">
    <property type="entry name" value="Aldolase_TIM"/>
</dbReference>
<evidence type="ECO:0000256" key="5">
    <source>
        <dbReference type="ARBA" id="ARBA00023002"/>
    </source>
</evidence>
<sequence length="388" mass="41830">MRRWCHGGGTEQPTDGAVSATARAYFSAIHYRDVPLARLFDPCTQRSVTLRNRIAVSPMCQYSAIDGMPENWHLVHLGSRAVGGAGVVLTEATAVSPEGRISPSDTGIWNDRQGEAWSEIACFLRANGAVPGMQLAHAGRKASVEPPWLGGRAIAPGYGGWTPVAPSALPFADGSLAPRALDGCGLANVIDDFAAAAHRALAAGFQLIEIHAAHGYLLHEFLSPLSNRRSDGYGGDFDSRTRLLREVLTAVREVWPERLPLWLRISATDWLEGGWDIEQSIELARVVKPLGVDLIDVSSGGLMPGVRIADGPGYQVPFAARIRREAEIATGAVGQITNAAQAERIVEDGEADVVLLARELLRDPYFPRRAAAELGAKLHAPDQYLRAW</sequence>
<evidence type="ECO:0000256" key="4">
    <source>
        <dbReference type="ARBA" id="ARBA00022857"/>
    </source>
</evidence>
<dbReference type="PANTHER" id="PTHR43303">
    <property type="entry name" value="NADPH DEHYDROGENASE C23G7.10C-RELATED"/>
    <property type="match status" value="1"/>
</dbReference>
<comment type="caution">
    <text evidence="7">The sequence shown here is derived from an EMBL/GenBank/DDBJ whole genome shotgun (WGS) entry which is preliminary data.</text>
</comment>
<accession>A0A371K766</accession>
<dbReference type="GO" id="GO:0003959">
    <property type="term" value="F:NADPH dehydrogenase activity"/>
    <property type="evidence" value="ECO:0007669"/>
    <property type="project" value="InterPro"/>
</dbReference>
<dbReference type="Pfam" id="PF00724">
    <property type="entry name" value="Oxidored_FMN"/>
    <property type="match status" value="1"/>
</dbReference>
<keyword evidence="5" id="KW-0560">Oxidoreductase</keyword>
<dbReference type="GO" id="GO:0010181">
    <property type="term" value="F:FMN binding"/>
    <property type="evidence" value="ECO:0007669"/>
    <property type="project" value="InterPro"/>
</dbReference>
<evidence type="ECO:0000256" key="3">
    <source>
        <dbReference type="ARBA" id="ARBA00022643"/>
    </source>
</evidence>
<gene>
    <name evidence="7" type="ORF">DX914_08015</name>
</gene>
<organism evidence="7 8">
    <name type="scientific">Lysobacter silvisoli</name>
    <dbReference type="NCBI Taxonomy" id="2293254"/>
    <lineage>
        <taxon>Bacteria</taxon>
        <taxon>Pseudomonadati</taxon>
        <taxon>Pseudomonadota</taxon>
        <taxon>Gammaproteobacteria</taxon>
        <taxon>Lysobacterales</taxon>
        <taxon>Lysobacteraceae</taxon>
        <taxon>Lysobacter</taxon>
    </lineage>
</organism>